<dbReference type="AlphaFoldDB" id="A0A5J4UAH3"/>
<proteinExistence type="predicted"/>
<evidence type="ECO:0000313" key="1">
    <source>
        <dbReference type="EMBL" id="KAA6367577.1"/>
    </source>
</evidence>
<dbReference type="Proteomes" id="UP000324800">
    <property type="component" value="Unassembled WGS sequence"/>
</dbReference>
<organism evidence="1 2">
    <name type="scientific">Streblomastix strix</name>
    <dbReference type="NCBI Taxonomy" id="222440"/>
    <lineage>
        <taxon>Eukaryota</taxon>
        <taxon>Metamonada</taxon>
        <taxon>Preaxostyla</taxon>
        <taxon>Oxymonadida</taxon>
        <taxon>Streblomastigidae</taxon>
        <taxon>Streblomastix</taxon>
    </lineage>
</organism>
<accession>A0A5J4UAH3</accession>
<sequence>KISGGAKILHGSESKKKIEEIFKHSKLKVNQENIEVHKLQVQQQRQGLDQQILLTIINFCELEQELAKYMGQFIAGLFQAVQLEQVRTWVTIAVQIMVTVSISRTLLATEATGTNDEHDKVPETEFGQQPCASLTAAAVRCKEWGERVCGSCISS</sequence>
<evidence type="ECO:0000313" key="2">
    <source>
        <dbReference type="Proteomes" id="UP000324800"/>
    </source>
</evidence>
<gene>
    <name evidence="1" type="ORF">EZS28_036895</name>
</gene>
<feature type="non-terminal residue" evidence="1">
    <location>
        <position position="1"/>
    </location>
</feature>
<dbReference type="EMBL" id="SNRW01018189">
    <property type="protein sequence ID" value="KAA6367577.1"/>
    <property type="molecule type" value="Genomic_DNA"/>
</dbReference>
<comment type="caution">
    <text evidence="1">The sequence shown here is derived from an EMBL/GenBank/DDBJ whole genome shotgun (WGS) entry which is preliminary data.</text>
</comment>
<protein>
    <submittedName>
        <fullName evidence="1">Uncharacterized protein</fullName>
    </submittedName>
</protein>
<reference evidence="1 2" key="1">
    <citation type="submission" date="2019-03" db="EMBL/GenBank/DDBJ databases">
        <title>Single cell metagenomics reveals metabolic interactions within the superorganism composed of flagellate Streblomastix strix and complex community of Bacteroidetes bacteria on its surface.</title>
        <authorList>
            <person name="Treitli S.C."/>
            <person name="Kolisko M."/>
            <person name="Husnik F."/>
            <person name="Keeling P."/>
            <person name="Hampl V."/>
        </authorList>
    </citation>
    <scope>NUCLEOTIDE SEQUENCE [LARGE SCALE GENOMIC DNA]</scope>
    <source>
        <strain evidence="1">ST1C</strain>
    </source>
</reference>
<name>A0A5J4UAH3_9EUKA</name>